<evidence type="ECO:0000256" key="1">
    <source>
        <dbReference type="SAM" id="Coils"/>
    </source>
</evidence>
<reference evidence="3" key="1">
    <citation type="journal article" date="2012" name="Proc. Natl. Acad. Sci. U.S.A.">
        <title>Antigenic diversity is generated by distinct evolutionary mechanisms in African trypanosome species.</title>
        <authorList>
            <person name="Jackson A.P."/>
            <person name="Berry A."/>
            <person name="Aslett M."/>
            <person name="Allison H.C."/>
            <person name="Burton P."/>
            <person name="Vavrova-Anderson J."/>
            <person name="Brown R."/>
            <person name="Browne H."/>
            <person name="Corton N."/>
            <person name="Hauser H."/>
            <person name="Gamble J."/>
            <person name="Gilderthorp R."/>
            <person name="Marcello L."/>
            <person name="McQuillan J."/>
            <person name="Otto T.D."/>
            <person name="Quail M.A."/>
            <person name="Sanders M.J."/>
            <person name="van Tonder A."/>
            <person name="Ginger M.L."/>
            <person name="Field M.C."/>
            <person name="Barry J.D."/>
            <person name="Hertz-Fowler C."/>
            <person name="Berriman M."/>
        </authorList>
    </citation>
    <scope>NUCLEOTIDE SEQUENCE</scope>
    <source>
        <strain evidence="3">Y486</strain>
    </source>
</reference>
<evidence type="ECO:0000313" key="3">
    <source>
        <dbReference type="EMBL" id="CCC49337.1"/>
    </source>
</evidence>
<sequence length="976" mass="103381">MNTRGQTALAHDRVTVALRLSAGQCGSVKPEGMMQSAVRVVHGDPGGGIPGGLGVMLQDASVEDKSSESGECIGHNGDMGLSGALVVRTSYLSAEGVETGTLSNAAYIEALAARVVLNLLCREGAELLTVSHGAAGSGKSVGLFGHTSLSGLACTPVGLLTAVLERIFSLTNVYATRVGISVVTLRPSLAKQNSIMTSELHCNATSSADHGEEIEPSAGCEGFLRASEAVPFEAVDLLSGITDRSSPTGCFMEDYADIPAVCYVRCGSPQETLLVLRKALSNTLGCKSLPDNSGSVMVNQMDDGHSQATAAGSSSDFLFNHTSSSGSHILVTLLFRIKRNCKGDSDSVGSGSRDTFSIWRLWDLCGVPAWMGDDASAHAAFSTHTAVCQMARRFRYRDALQGGWWFTLSSAVGMGPPQHISEIIPLVSTVGQLTSDDKDDLEHCELPCGGVDKAAAMIEACMQHSSSSVLWMCSLRFDSFYDDVNEDILEAAAALSSCGDTINGNVITELRRRRRQQNLDAAERVMKFFAVSFSTFCRQSPEVSGYCSKVELPSESNTTSASTIVPTSVRSVDATSPRRPRLLSPTVAAEQRQTSTIPVAVVVSSSTLSSGTGDGTGGSPWSEFVDRSSCLEAQQPVSQVQDSTKGEVAPPLVFLPDPSQGLTAPHHLHVREASPLPLVAPMQPDASETMVASESDATTLSAITLENISRITASQALSRISPKDGGEESCSVQYLVGARIANECELRVKSPELPEEPSSLVSQRSTSLKRGVNELIDGSLKYQPSGARQLSFFMHRIRQLEHENDELRAQLFSLSHLHNNSAGTHTSIASTTKAAMEEPVSLDAGTLRDTSQIYTVSNAKHGDSSHSKHGSETSFRLISNADFQLRHEAPCALTGLPITSSEKRVTGHGYISGDSVGTACVNVDNGTVVSAPCTHGEYCVCASASVIAQVERILMDATRLAPVCHDSPVQQSEKGS</sequence>
<feature type="compositionally biased region" description="Polar residues" evidence="2">
    <location>
        <begin position="557"/>
        <end position="574"/>
    </location>
</feature>
<keyword evidence="1" id="KW-0175">Coiled coil</keyword>
<name>G0TZD4_TRYVY</name>
<accession>G0TZD4</accession>
<proteinExistence type="predicted"/>
<evidence type="ECO:0008006" key="4">
    <source>
        <dbReference type="Google" id="ProtNLM"/>
    </source>
</evidence>
<protein>
    <recommendedName>
        <fullName evidence="4">Kinesin motor domain-containing protein</fullName>
    </recommendedName>
</protein>
<feature type="region of interest" description="Disordered" evidence="2">
    <location>
        <begin position="557"/>
        <end position="590"/>
    </location>
</feature>
<dbReference type="EMBL" id="HE573023">
    <property type="protein sequence ID" value="CCC49337.1"/>
    <property type="molecule type" value="Genomic_DNA"/>
</dbReference>
<gene>
    <name evidence="3" type="ORF">TVY486_0706528</name>
</gene>
<organism evidence="3">
    <name type="scientific">Trypanosoma vivax (strain Y486)</name>
    <dbReference type="NCBI Taxonomy" id="1055687"/>
    <lineage>
        <taxon>Eukaryota</taxon>
        <taxon>Discoba</taxon>
        <taxon>Euglenozoa</taxon>
        <taxon>Kinetoplastea</taxon>
        <taxon>Metakinetoplastina</taxon>
        <taxon>Trypanosomatida</taxon>
        <taxon>Trypanosomatidae</taxon>
        <taxon>Trypanosoma</taxon>
        <taxon>Duttonella</taxon>
    </lineage>
</organism>
<feature type="coiled-coil region" evidence="1">
    <location>
        <begin position="790"/>
        <end position="817"/>
    </location>
</feature>
<dbReference type="AlphaFoldDB" id="G0TZD4"/>
<dbReference type="VEuPathDB" id="TriTrypDB:TvY486_0706528"/>
<evidence type="ECO:0000256" key="2">
    <source>
        <dbReference type="SAM" id="MobiDB-lite"/>
    </source>
</evidence>